<dbReference type="Gramene" id="Psat2g046680.1">
    <property type="protein sequence ID" value="Psat2g046680.1.cds"/>
    <property type="gene ID" value="Psat2g046680"/>
</dbReference>
<evidence type="ECO:0000313" key="2">
    <source>
        <dbReference type="Proteomes" id="UP001058974"/>
    </source>
</evidence>
<gene>
    <name evidence="1" type="ORF">KIW84_021509</name>
</gene>
<name>A0A9D5BA08_PEA</name>
<accession>A0A9D5BA08</accession>
<protein>
    <submittedName>
        <fullName evidence="1">Uncharacterized protein</fullName>
    </submittedName>
</protein>
<reference evidence="1 2" key="1">
    <citation type="journal article" date="2022" name="Nat. Genet.">
        <title>Improved pea reference genome and pan-genome highlight genomic features and evolutionary characteristics.</title>
        <authorList>
            <person name="Yang T."/>
            <person name="Liu R."/>
            <person name="Luo Y."/>
            <person name="Hu S."/>
            <person name="Wang D."/>
            <person name="Wang C."/>
            <person name="Pandey M.K."/>
            <person name="Ge S."/>
            <person name="Xu Q."/>
            <person name="Li N."/>
            <person name="Li G."/>
            <person name="Huang Y."/>
            <person name="Saxena R.K."/>
            <person name="Ji Y."/>
            <person name="Li M."/>
            <person name="Yan X."/>
            <person name="He Y."/>
            <person name="Liu Y."/>
            <person name="Wang X."/>
            <person name="Xiang C."/>
            <person name="Varshney R.K."/>
            <person name="Ding H."/>
            <person name="Gao S."/>
            <person name="Zong X."/>
        </authorList>
    </citation>
    <scope>NUCLEOTIDE SEQUENCE [LARGE SCALE GENOMIC DNA]</scope>
    <source>
        <strain evidence="1 2">cv. Zhongwan 6</strain>
    </source>
</reference>
<dbReference type="Gramene" id="Psat02G0150900-T1">
    <property type="protein sequence ID" value="KAI5434709.1"/>
    <property type="gene ID" value="KIW84_021509"/>
</dbReference>
<comment type="caution">
    <text evidence="1">The sequence shown here is derived from an EMBL/GenBank/DDBJ whole genome shotgun (WGS) entry which is preliminary data.</text>
</comment>
<proteinExistence type="predicted"/>
<dbReference type="Proteomes" id="UP001058974">
    <property type="component" value="Chromosome 2"/>
</dbReference>
<organism evidence="1 2">
    <name type="scientific">Pisum sativum</name>
    <name type="common">Garden pea</name>
    <name type="synonym">Lathyrus oleraceus</name>
    <dbReference type="NCBI Taxonomy" id="3888"/>
    <lineage>
        <taxon>Eukaryota</taxon>
        <taxon>Viridiplantae</taxon>
        <taxon>Streptophyta</taxon>
        <taxon>Embryophyta</taxon>
        <taxon>Tracheophyta</taxon>
        <taxon>Spermatophyta</taxon>
        <taxon>Magnoliopsida</taxon>
        <taxon>eudicotyledons</taxon>
        <taxon>Gunneridae</taxon>
        <taxon>Pentapetalae</taxon>
        <taxon>rosids</taxon>
        <taxon>fabids</taxon>
        <taxon>Fabales</taxon>
        <taxon>Fabaceae</taxon>
        <taxon>Papilionoideae</taxon>
        <taxon>50 kb inversion clade</taxon>
        <taxon>NPAAA clade</taxon>
        <taxon>Hologalegina</taxon>
        <taxon>IRL clade</taxon>
        <taxon>Fabeae</taxon>
        <taxon>Lathyrus</taxon>
    </lineage>
</organism>
<evidence type="ECO:0000313" key="1">
    <source>
        <dbReference type="EMBL" id="KAI5434709.1"/>
    </source>
</evidence>
<dbReference type="EMBL" id="JAMSHJ010000002">
    <property type="protein sequence ID" value="KAI5434709.1"/>
    <property type="molecule type" value="Genomic_DNA"/>
</dbReference>
<dbReference type="AlphaFoldDB" id="A0A9D5BA08"/>
<keyword evidence="2" id="KW-1185">Reference proteome</keyword>
<sequence>MSDPRKPCYGYISNDCMSDIRDISYRTFCKEKSANKGRNGNAVVTNTVNTVLVAKNVEVANSSLEKRKDVMNHIKIKDEINDSNIVSQSMKKVSRIEKSVAKKKRVAEKAPIVGNVIRIEGRKQISRKSGNGNAVVTKTKPNCFFANDGHVTKSTLEKGNAVKVEDEIDDNNNVSQNMKKVSQIEKLVVKNTHVANKKPVGGNVLRTKGRKQTVLNNIVSNEVREESYMGNNVYVWEGIIENANSKARSVLHFSRIIAKKCLKQNQKKIKLVDVKPDKTFKSAVHTDTRKNMSNRYEKYMAQRSYEYVKSKNLWDEDALVLKMGPFSPYLYATFKRD</sequence>